<dbReference type="InterPro" id="IPR027417">
    <property type="entry name" value="P-loop_NTPase"/>
</dbReference>
<evidence type="ECO:0000256" key="2">
    <source>
        <dbReference type="ARBA" id="ARBA00022448"/>
    </source>
</evidence>
<dbReference type="SUPFAM" id="SSF52540">
    <property type="entry name" value="P-loop containing nucleoside triphosphate hydrolases"/>
    <property type="match status" value="1"/>
</dbReference>
<dbReference type="Proteomes" id="UP000535511">
    <property type="component" value="Unassembled WGS sequence"/>
</dbReference>
<dbReference type="PANTHER" id="PTHR43335:SF4">
    <property type="entry name" value="ABC TRANSPORTER, ATP-BINDING PROTEIN"/>
    <property type="match status" value="1"/>
</dbReference>
<dbReference type="Gene3D" id="3.40.50.300">
    <property type="entry name" value="P-loop containing nucleotide triphosphate hydrolases"/>
    <property type="match status" value="1"/>
</dbReference>
<keyword evidence="6" id="KW-1185">Reference proteome</keyword>
<evidence type="ECO:0000256" key="3">
    <source>
        <dbReference type="SAM" id="MobiDB-lite"/>
    </source>
</evidence>
<feature type="region of interest" description="Disordered" evidence="3">
    <location>
        <begin position="116"/>
        <end position="173"/>
    </location>
</feature>
<dbReference type="Pfam" id="PF00005">
    <property type="entry name" value="ABC_tran"/>
    <property type="match status" value="1"/>
</dbReference>
<feature type="domain" description="ABC transporter" evidence="4">
    <location>
        <begin position="24"/>
        <end position="86"/>
    </location>
</feature>
<dbReference type="GO" id="GO:0005524">
    <property type="term" value="F:ATP binding"/>
    <property type="evidence" value="ECO:0007669"/>
    <property type="project" value="InterPro"/>
</dbReference>
<dbReference type="RefSeq" id="WP_246298504.1">
    <property type="nucleotide sequence ID" value="NZ_JACCBG010000001.1"/>
</dbReference>
<dbReference type="InterPro" id="IPR003439">
    <property type="entry name" value="ABC_transporter-like_ATP-bd"/>
</dbReference>
<comment type="similarity">
    <text evidence="1">Belongs to the ABC transporter superfamily.</text>
</comment>
<reference evidence="5 6" key="1">
    <citation type="submission" date="2020-07" db="EMBL/GenBank/DDBJ databases">
        <title>Sequencing the genomes of 1000 actinobacteria strains.</title>
        <authorList>
            <person name="Klenk H.-P."/>
        </authorList>
    </citation>
    <scope>NUCLEOTIDE SEQUENCE [LARGE SCALE GENOMIC DNA]</scope>
    <source>
        <strain evidence="5 6">DSM 21350</strain>
    </source>
</reference>
<dbReference type="EMBL" id="JACCBG010000001">
    <property type="protein sequence ID" value="NYD42638.1"/>
    <property type="molecule type" value="Genomic_DNA"/>
</dbReference>
<gene>
    <name evidence="5" type="ORF">BJZ21_002721</name>
</gene>
<accession>A0A7Y9JBR5</accession>
<evidence type="ECO:0000313" key="6">
    <source>
        <dbReference type="Proteomes" id="UP000535511"/>
    </source>
</evidence>
<protein>
    <submittedName>
        <fullName evidence="5">ABC-type multidrug transport system ATPase subunit</fullName>
    </submittedName>
</protein>
<proteinExistence type="inferred from homology"/>
<name>A0A7Y9JBR5_9ACTN</name>
<organism evidence="5 6">
    <name type="scientific">Nocardioides panaciterrulae</name>
    <dbReference type="NCBI Taxonomy" id="661492"/>
    <lineage>
        <taxon>Bacteria</taxon>
        <taxon>Bacillati</taxon>
        <taxon>Actinomycetota</taxon>
        <taxon>Actinomycetes</taxon>
        <taxon>Propionibacteriales</taxon>
        <taxon>Nocardioidaceae</taxon>
        <taxon>Nocardioides</taxon>
    </lineage>
</organism>
<sequence length="173" mass="18623">MTLDNAIEAEGLSKSYGNLRAVDSFTLEVPQGVVLGFLGPNGAGKTTVIRMLATLIEQDTGTFSVAGVPGSRPAELRRKVGVLAESAGYPEGQSGRTWLTYHAELFGHRRVAAEGGRGRQASRRCGSERARAWRRGSVRSVVPAEEDPARGRHEGACRSWSSPRRTRGSWSDG</sequence>
<dbReference type="AlphaFoldDB" id="A0A7Y9JBR5"/>
<feature type="compositionally biased region" description="Polar residues" evidence="3">
    <location>
        <begin position="159"/>
        <end position="173"/>
    </location>
</feature>
<evidence type="ECO:0000256" key="1">
    <source>
        <dbReference type="ARBA" id="ARBA00005417"/>
    </source>
</evidence>
<evidence type="ECO:0000259" key="4">
    <source>
        <dbReference type="Pfam" id="PF00005"/>
    </source>
</evidence>
<keyword evidence="2" id="KW-0813">Transport</keyword>
<evidence type="ECO:0000313" key="5">
    <source>
        <dbReference type="EMBL" id="NYD42638.1"/>
    </source>
</evidence>
<dbReference type="GO" id="GO:0016887">
    <property type="term" value="F:ATP hydrolysis activity"/>
    <property type="evidence" value="ECO:0007669"/>
    <property type="project" value="InterPro"/>
</dbReference>
<comment type="caution">
    <text evidence="5">The sequence shown here is derived from an EMBL/GenBank/DDBJ whole genome shotgun (WGS) entry which is preliminary data.</text>
</comment>
<feature type="compositionally biased region" description="Basic and acidic residues" evidence="3">
    <location>
        <begin position="147"/>
        <end position="156"/>
    </location>
</feature>
<dbReference type="PANTHER" id="PTHR43335">
    <property type="entry name" value="ABC TRANSPORTER, ATP-BINDING PROTEIN"/>
    <property type="match status" value="1"/>
</dbReference>